<dbReference type="InterPro" id="IPR003156">
    <property type="entry name" value="DHHA1_dom"/>
</dbReference>
<reference evidence="10 11" key="1">
    <citation type="submission" date="2019-05" db="EMBL/GenBank/DDBJ databases">
        <authorList>
            <person name="Chen C."/>
        </authorList>
    </citation>
    <scope>NUCLEOTIDE SEQUENCE [LARGE SCALE GENOMIC DNA]</scope>
    <source>
        <strain evidence="10 11">HB172198</strain>
    </source>
</reference>
<keyword evidence="4" id="KW-0378">Hydrolase</keyword>
<dbReference type="NCBIfam" id="TIGR00644">
    <property type="entry name" value="recJ"/>
    <property type="match status" value="1"/>
</dbReference>
<dbReference type="GO" id="GO:0006310">
    <property type="term" value="P:DNA recombination"/>
    <property type="evidence" value="ECO:0007669"/>
    <property type="project" value="InterPro"/>
</dbReference>
<dbReference type="InterPro" id="IPR018779">
    <property type="entry name" value="RecJ_C"/>
</dbReference>
<dbReference type="KEGG" id="palo:E6C60_1296"/>
<evidence type="ECO:0000256" key="4">
    <source>
        <dbReference type="ARBA" id="ARBA00022801"/>
    </source>
</evidence>
<dbReference type="Gene3D" id="3.90.1640.30">
    <property type="match status" value="1"/>
</dbReference>
<evidence type="ECO:0000256" key="3">
    <source>
        <dbReference type="ARBA" id="ARBA00022722"/>
    </source>
</evidence>
<protein>
    <recommendedName>
        <fullName evidence="2">Single-stranded-DNA-specific exonuclease RecJ</fullName>
    </recommendedName>
</protein>
<dbReference type="Gene3D" id="3.10.310.30">
    <property type="match status" value="1"/>
</dbReference>
<evidence type="ECO:0000256" key="2">
    <source>
        <dbReference type="ARBA" id="ARBA00019841"/>
    </source>
</evidence>
<evidence type="ECO:0000313" key="11">
    <source>
        <dbReference type="Proteomes" id="UP000300879"/>
    </source>
</evidence>
<feature type="domain" description="RecJ OB" evidence="9">
    <location>
        <begin position="461"/>
        <end position="566"/>
    </location>
</feature>
<dbReference type="GO" id="GO:0008409">
    <property type="term" value="F:5'-3' exonuclease activity"/>
    <property type="evidence" value="ECO:0007669"/>
    <property type="project" value="InterPro"/>
</dbReference>
<evidence type="ECO:0000256" key="5">
    <source>
        <dbReference type="ARBA" id="ARBA00022839"/>
    </source>
</evidence>
<dbReference type="SUPFAM" id="SSF64182">
    <property type="entry name" value="DHH phosphoesterases"/>
    <property type="match status" value="1"/>
</dbReference>
<dbReference type="Pfam" id="PF10141">
    <property type="entry name" value="ssDNA-exonuc_C"/>
    <property type="match status" value="1"/>
</dbReference>
<sequence>MKTIVLYPKYEWRVPPPNQEAARRLAEELSISPLTASLMAVRGIESIEAAEQFLHGSAQHSHDPMLLHGMEQAVPRIRKALQEQEHILIYGDYDADGVSSTTLMIQLMRHLEASYDIYIPHRSNEGYGLHNHAIDWAYQQGVSLIITVDTGISAVEQIAYANRLGIDVIVTDHHEPPEVLPDAYALINPKLPHCRYPFKGLAGVGVAYKLAQALVEDPPEEWLQIVAIGTIADLMPLLEENRMLVRQGLESMRTTRYEGLRSLLSVSGIDVPQVTSVHIAFSVAPRINAAGRMDHAGKAVTLLTTSNREDAERLAWELDALNKKRQQTVDNIADEALGLIQSRFSPEQLPPVLVVAGEGWNEGVVGIVASRLLEKFYRPVIVLGIDPESGQCKGSARSIPGLDIYEALHHCKDVLEHFGGHPAAAGMSLHRDRLPMLEEGLWSFAKQVLTDDHLIPVQQADLECSIREITLAGLDELELLGPYGMSNTVPKMVFREVTVIEARKMGKESRHLRLRLQQEQGVLEAVGFGYGHLADVLPSGTSISVLGEMSVNEWNGSRKPQLLIQDLAVPQKQVFDLRNTAEPIRELQRFRAQWERELRCPEPRCAVVMKESRLSEVKEELSNLSLWVYDRTAGFRPGSSLAKESRLEDLSVMFMVDLPDSLDELDSLLAAFRDVPNIVLLHSARDPQERLQVPTREQFKTLYAVLAGLGSRPASSKDVVASMKKHSALSDAMLSQVLKVFEELAFIQVSEGHIYFVPKPEKKPLEASAHFRSLTRLAEMEQYMKFGSADQVRHWMYSRTAGAS</sequence>
<dbReference type="EMBL" id="CP040396">
    <property type="protein sequence ID" value="QCT02012.1"/>
    <property type="molecule type" value="Genomic_DNA"/>
</dbReference>
<name>A0A4P8XHK7_9BACL</name>
<proteinExistence type="inferred from homology"/>
<dbReference type="Proteomes" id="UP000300879">
    <property type="component" value="Chromosome"/>
</dbReference>
<evidence type="ECO:0000259" key="7">
    <source>
        <dbReference type="Pfam" id="PF02272"/>
    </source>
</evidence>
<evidence type="ECO:0000313" key="10">
    <source>
        <dbReference type="EMBL" id="QCT02012.1"/>
    </source>
</evidence>
<dbReference type="Pfam" id="PF17768">
    <property type="entry name" value="RecJ_OB"/>
    <property type="match status" value="1"/>
</dbReference>
<evidence type="ECO:0000256" key="1">
    <source>
        <dbReference type="ARBA" id="ARBA00005915"/>
    </source>
</evidence>
<comment type="similarity">
    <text evidence="1">Belongs to the RecJ family.</text>
</comment>
<dbReference type="GO" id="GO:0006281">
    <property type="term" value="P:DNA repair"/>
    <property type="evidence" value="ECO:0007669"/>
    <property type="project" value="InterPro"/>
</dbReference>
<dbReference type="AlphaFoldDB" id="A0A4P8XHK7"/>
<feature type="domain" description="DHHA1" evidence="7">
    <location>
        <begin position="351"/>
        <end position="439"/>
    </location>
</feature>
<gene>
    <name evidence="10" type="ORF">E6C60_1296</name>
</gene>
<dbReference type="InterPro" id="IPR051673">
    <property type="entry name" value="SSDNA_exonuclease_RecJ"/>
</dbReference>
<dbReference type="InterPro" id="IPR038763">
    <property type="entry name" value="DHH_sf"/>
</dbReference>
<dbReference type="GO" id="GO:0003676">
    <property type="term" value="F:nucleic acid binding"/>
    <property type="evidence" value="ECO:0007669"/>
    <property type="project" value="InterPro"/>
</dbReference>
<dbReference type="Pfam" id="PF02272">
    <property type="entry name" value="DHHA1"/>
    <property type="match status" value="1"/>
</dbReference>
<dbReference type="InterPro" id="IPR004610">
    <property type="entry name" value="RecJ"/>
</dbReference>
<dbReference type="InterPro" id="IPR041122">
    <property type="entry name" value="RecJ_OB"/>
</dbReference>
<evidence type="ECO:0000259" key="6">
    <source>
        <dbReference type="Pfam" id="PF01368"/>
    </source>
</evidence>
<keyword evidence="3" id="KW-0540">Nuclease</keyword>
<feature type="domain" description="Single-stranded-DNA-specific exonuclease RecJ C-terminal" evidence="8">
    <location>
        <begin position="573"/>
        <end position="796"/>
    </location>
</feature>
<dbReference type="PANTHER" id="PTHR30255">
    <property type="entry name" value="SINGLE-STRANDED-DNA-SPECIFIC EXONUCLEASE RECJ"/>
    <property type="match status" value="1"/>
</dbReference>
<organism evidence="10 11">
    <name type="scientific">Paenibacillus algicola</name>
    <dbReference type="NCBI Taxonomy" id="2565926"/>
    <lineage>
        <taxon>Bacteria</taxon>
        <taxon>Bacillati</taxon>
        <taxon>Bacillota</taxon>
        <taxon>Bacilli</taxon>
        <taxon>Bacillales</taxon>
        <taxon>Paenibacillaceae</taxon>
        <taxon>Paenibacillus</taxon>
    </lineage>
</organism>
<keyword evidence="11" id="KW-1185">Reference proteome</keyword>
<keyword evidence="5 10" id="KW-0269">Exonuclease</keyword>
<accession>A0A4P8XHK7</accession>
<dbReference type="PANTHER" id="PTHR30255:SF2">
    <property type="entry name" value="SINGLE-STRANDED-DNA-SPECIFIC EXONUCLEASE RECJ"/>
    <property type="match status" value="1"/>
</dbReference>
<feature type="domain" description="DDH" evidence="6">
    <location>
        <begin position="86"/>
        <end position="230"/>
    </location>
</feature>
<dbReference type="InterPro" id="IPR001667">
    <property type="entry name" value="DDH_dom"/>
</dbReference>
<evidence type="ECO:0000259" key="9">
    <source>
        <dbReference type="Pfam" id="PF17768"/>
    </source>
</evidence>
<evidence type="ECO:0000259" key="8">
    <source>
        <dbReference type="Pfam" id="PF10141"/>
    </source>
</evidence>
<dbReference type="Pfam" id="PF01368">
    <property type="entry name" value="DHH"/>
    <property type="match status" value="1"/>
</dbReference>